<sequence>MTEHRVVFPPPDYWTQPKENVMPLTPEEQRDMDGVQSAITLATAWLDRDMNTVQAILQMYRGDGVPLVTGLAAAFDSLLRSVPGDPHEILQLLRSVALQTEAGNR</sequence>
<organism evidence="1 2">
    <name type="scientific">Mycolicibacter arupensis</name>
    <dbReference type="NCBI Taxonomy" id="342002"/>
    <lineage>
        <taxon>Bacteria</taxon>
        <taxon>Bacillati</taxon>
        <taxon>Actinomycetota</taxon>
        <taxon>Actinomycetes</taxon>
        <taxon>Mycobacteriales</taxon>
        <taxon>Mycobacteriaceae</taxon>
        <taxon>Mycolicibacter</taxon>
    </lineage>
</organism>
<accession>A0A5C7XYK8</accession>
<dbReference type="Proteomes" id="UP000321797">
    <property type="component" value="Unassembled WGS sequence"/>
</dbReference>
<evidence type="ECO:0000313" key="1">
    <source>
        <dbReference type="EMBL" id="TXI54298.1"/>
    </source>
</evidence>
<dbReference type="EMBL" id="SSGD01000088">
    <property type="protein sequence ID" value="TXI54298.1"/>
    <property type="molecule type" value="Genomic_DNA"/>
</dbReference>
<reference evidence="1 2" key="1">
    <citation type="submission" date="2018-09" db="EMBL/GenBank/DDBJ databases">
        <title>Metagenome Assembled Genomes from an Advanced Water Purification Facility.</title>
        <authorList>
            <person name="Stamps B.W."/>
            <person name="Spear J.R."/>
        </authorList>
    </citation>
    <scope>NUCLEOTIDE SEQUENCE [LARGE SCALE GENOMIC DNA]</scope>
    <source>
        <strain evidence="1">Bin_29_2</strain>
    </source>
</reference>
<dbReference type="AlphaFoldDB" id="A0A5C7XYK8"/>
<name>A0A5C7XYK8_9MYCO</name>
<comment type="caution">
    <text evidence="1">The sequence shown here is derived from an EMBL/GenBank/DDBJ whole genome shotgun (WGS) entry which is preliminary data.</text>
</comment>
<protein>
    <submittedName>
        <fullName evidence="1">Uncharacterized protein</fullName>
    </submittedName>
</protein>
<gene>
    <name evidence="1" type="ORF">E6Q54_15095</name>
</gene>
<dbReference type="RefSeq" id="WP_276761623.1">
    <property type="nucleotide sequence ID" value="NZ_SSGD01000088.1"/>
</dbReference>
<evidence type="ECO:0000313" key="2">
    <source>
        <dbReference type="Proteomes" id="UP000321797"/>
    </source>
</evidence>
<proteinExistence type="predicted"/>